<evidence type="ECO:0000313" key="4">
    <source>
        <dbReference type="Proteomes" id="UP000276215"/>
    </source>
</evidence>
<organism evidence="3 4">
    <name type="scientific">Choiromyces venosus 120613-1</name>
    <dbReference type="NCBI Taxonomy" id="1336337"/>
    <lineage>
        <taxon>Eukaryota</taxon>
        <taxon>Fungi</taxon>
        <taxon>Dikarya</taxon>
        <taxon>Ascomycota</taxon>
        <taxon>Pezizomycotina</taxon>
        <taxon>Pezizomycetes</taxon>
        <taxon>Pezizales</taxon>
        <taxon>Tuberaceae</taxon>
        <taxon>Choiromyces</taxon>
    </lineage>
</organism>
<proteinExistence type="predicted"/>
<evidence type="ECO:0000256" key="1">
    <source>
        <dbReference type="SAM" id="MobiDB-lite"/>
    </source>
</evidence>
<gene>
    <name evidence="3" type="ORF">L873DRAFT_1788184</name>
    <name evidence="2" type="ORF">L873DRAFT_1796569</name>
</gene>
<dbReference type="EMBL" id="ML120757">
    <property type="protein sequence ID" value="RPA88603.1"/>
    <property type="molecule type" value="Genomic_DNA"/>
</dbReference>
<feature type="compositionally biased region" description="Low complexity" evidence="1">
    <location>
        <begin position="149"/>
        <end position="162"/>
    </location>
</feature>
<keyword evidence="4" id="KW-1185">Reference proteome</keyword>
<evidence type="ECO:0000313" key="3">
    <source>
        <dbReference type="EMBL" id="RPB01482.1"/>
    </source>
</evidence>
<feature type="compositionally biased region" description="Gly residues" evidence="1">
    <location>
        <begin position="163"/>
        <end position="174"/>
    </location>
</feature>
<feature type="compositionally biased region" description="Polar residues" evidence="1">
    <location>
        <begin position="126"/>
        <end position="137"/>
    </location>
</feature>
<name>A0A3N4JXD8_9PEZI</name>
<protein>
    <submittedName>
        <fullName evidence="3">Uncharacterized protein</fullName>
    </submittedName>
</protein>
<dbReference type="Proteomes" id="UP000276215">
    <property type="component" value="Unassembled WGS sequence"/>
</dbReference>
<sequence>MRTDFWLVQETLEYRAIPFTNCVIRDFARGFVGCLAGNGLSALMDHSVSNTNAKATSNEQSPPRLDRFRSSEEFNRLQESTRKKFSDYYENSATDIKLRRPTGPEDRRTGCLGLRNYAVTDRVEVSNPQLTPGTSSPPARPNGENASDGAIGEGAPSAAEGGNSAGGVGGGGKQ</sequence>
<dbReference type="EMBL" id="ML120372">
    <property type="protein sequence ID" value="RPB01482.1"/>
    <property type="molecule type" value="Genomic_DNA"/>
</dbReference>
<dbReference type="AlphaFoldDB" id="A0A3N4JXD8"/>
<accession>A0A3N4JXD8</accession>
<evidence type="ECO:0000313" key="2">
    <source>
        <dbReference type="EMBL" id="RPA88603.1"/>
    </source>
</evidence>
<feature type="region of interest" description="Disordered" evidence="1">
    <location>
        <begin position="122"/>
        <end position="174"/>
    </location>
</feature>
<reference evidence="3 4" key="1">
    <citation type="journal article" date="2018" name="Nat. Ecol. Evol.">
        <title>Pezizomycetes genomes reveal the molecular basis of ectomycorrhizal truffle lifestyle.</title>
        <authorList>
            <person name="Murat C."/>
            <person name="Payen T."/>
            <person name="Noel B."/>
            <person name="Kuo A."/>
            <person name="Morin E."/>
            <person name="Chen J."/>
            <person name="Kohler A."/>
            <person name="Krizsan K."/>
            <person name="Balestrini R."/>
            <person name="Da Silva C."/>
            <person name="Montanini B."/>
            <person name="Hainaut M."/>
            <person name="Levati E."/>
            <person name="Barry K.W."/>
            <person name="Belfiori B."/>
            <person name="Cichocki N."/>
            <person name="Clum A."/>
            <person name="Dockter R.B."/>
            <person name="Fauchery L."/>
            <person name="Guy J."/>
            <person name="Iotti M."/>
            <person name="Le Tacon F."/>
            <person name="Lindquist E.A."/>
            <person name="Lipzen A."/>
            <person name="Malagnac F."/>
            <person name="Mello A."/>
            <person name="Molinier V."/>
            <person name="Miyauchi S."/>
            <person name="Poulain J."/>
            <person name="Riccioni C."/>
            <person name="Rubini A."/>
            <person name="Sitrit Y."/>
            <person name="Splivallo R."/>
            <person name="Traeger S."/>
            <person name="Wang M."/>
            <person name="Zifcakova L."/>
            <person name="Wipf D."/>
            <person name="Zambonelli A."/>
            <person name="Paolocci F."/>
            <person name="Nowrousian M."/>
            <person name="Ottonello S."/>
            <person name="Baldrian P."/>
            <person name="Spatafora J.W."/>
            <person name="Henrissat B."/>
            <person name="Nagy L.G."/>
            <person name="Aury J.M."/>
            <person name="Wincker P."/>
            <person name="Grigoriev I.V."/>
            <person name="Bonfante P."/>
            <person name="Martin F.M."/>
        </authorList>
    </citation>
    <scope>NUCLEOTIDE SEQUENCE [LARGE SCALE GENOMIC DNA]</scope>
    <source>
        <strain evidence="3 4">120613-1</strain>
    </source>
</reference>